<dbReference type="RefSeq" id="XP_044660207.1">
    <property type="nucleotide sequence ID" value="XM_044804272.1"/>
</dbReference>
<dbReference type="PANTHER" id="PTHR42085:SF1">
    <property type="entry name" value="F-BOX DOMAIN-CONTAINING PROTEIN"/>
    <property type="match status" value="1"/>
</dbReference>
<dbReference type="PANTHER" id="PTHR42085">
    <property type="entry name" value="F-BOX DOMAIN-CONTAINING PROTEIN"/>
    <property type="match status" value="1"/>
</dbReference>
<protein>
    <submittedName>
        <fullName evidence="2">Uncharacterized protein</fullName>
    </submittedName>
</protein>
<dbReference type="OrthoDB" id="3649037at2759"/>
<accession>A0A9P3FK01</accession>
<feature type="compositionally biased region" description="Basic and acidic residues" evidence="1">
    <location>
        <begin position="588"/>
        <end position="603"/>
    </location>
</feature>
<proteinExistence type="predicted"/>
<organism evidence="2 3">
    <name type="scientific">Cercospora kikuchii</name>
    <dbReference type="NCBI Taxonomy" id="84275"/>
    <lineage>
        <taxon>Eukaryota</taxon>
        <taxon>Fungi</taxon>
        <taxon>Dikarya</taxon>
        <taxon>Ascomycota</taxon>
        <taxon>Pezizomycotina</taxon>
        <taxon>Dothideomycetes</taxon>
        <taxon>Dothideomycetidae</taxon>
        <taxon>Mycosphaerellales</taxon>
        <taxon>Mycosphaerellaceae</taxon>
        <taxon>Cercospora</taxon>
    </lineage>
</organism>
<feature type="region of interest" description="Disordered" evidence="1">
    <location>
        <begin position="588"/>
        <end position="625"/>
    </location>
</feature>
<name>A0A9P3FK01_9PEZI</name>
<feature type="compositionally biased region" description="Acidic residues" evidence="1">
    <location>
        <begin position="604"/>
        <end position="617"/>
    </location>
</feature>
<comment type="caution">
    <text evidence="2">The sequence shown here is derived from an EMBL/GenBank/DDBJ whole genome shotgun (WGS) entry which is preliminary data.</text>
</comment>
<feature type="region of interest" description="Disordered" evidence="1">
    <location>
        <begin position="55"/>
        <end position="76"/>
    </location>
</feature>
<gene>
    <name evidence="2" type="ORF">CKM354_000887500</name>
</gene>
<sequence length="625" mass="70807">MGLELSSVAPAANQDIIPRPPAHPEAATCSFLDKLSAEIRVQIYGHVFGEATHVRPAPDQSLANDSNGDEESSEASHELVLMETSIMATNKQIHEEAAETFYNKKIIRLTFAQLDMTLEVLESGNTHHLDIVRRIDIVECKSARVASVHYCLFRLHLLPHLKSLVILTEYLTTMGHPDLHWTAQHWATTMGLPPLICVDVGKFKFKVKKHTKLEKVWLMNSKLVRMWPSVKSTPEDYNVADEADKIINEWSMSGYMGNFVAWASHTSLRMWVALHEEVVALGPDPKPGRAYGREAWKWARTTVEGTPPLTHLDNALGGDVPMHALSPQDDPARLEAATEFLAMNIATCRILAPDPEFDYDRDTFMTPSWTELGGVDAGAWHAKQHQIGQQWLRDNMFIEIPWIPGRQDEIEFVIEKLADNTIYGPVFGVEKIRNASKKTLQEMWYFSLAMSCKVPDDSTQHGQSDQTSHDYGYSGPRHLTWATSHLRKYLELSNHFVPSEDQFTSHEITNASFKTLRKTFSFVISVESAFAKYLGRSEPDPFEMTEEMEQEVNIYWPFLSHVASSLRGFYDLVEAAQHMHKVIDQENDEAHQDGHETDQKGDETNQECDETDQEGEENQTGCVMA</sequence>
<evidence type="ECO:0000256" key="1">
    <source>
        <dbReference type="SAM" id="MobiDB-lite"/>
    </source>
</evidence>
<evidence type="ECO:0000313" key="2">
    <source>
        <dbReference type="EMBL" id="GIZ45720.1"/>
    </source>
</evidence>
<reference evidence="2 3" key="1">
    <citation type="submission" date="2021-01" db="EMBL/GenBank/DDBJ databases">
        <title>Cercospora kikuchii MAFF 305040 whole genome shotgun sequence.</title>
        <authorList>
            <person name="Kashiwa T."/>
            <person name="Suzuki T."/>
        </authorList>
    </citation>
    <scope>NUCLEOTIDE SEQUENCE [LARGE SCALE GENOMIC DNA]</scope>
    <source>
        <strain evidence="2 3">MAFF 305040</strain>
    </source>
</reference>
<dbReference type="Proteomes" id="UP000825890">
    <property type="component" value="Unassembled WGS sequence"/>
</dbReference>
<dbReference type="EMBL" id="BOLY01000005">
    <property type="protein sequence ID" value="GIZ45720.1"/>
    <property type="molecule type" value="Genomic_DNA"/>
</dbReference>
<dbReference type="GeneID" id="68294450"/>
<keyword evidence="3" id="KW-1185">Reference proteome</keyword>
<evidence type="ECO:0000313" key="3">
    <source>
        <dbReference type="Proteomes" id="UP000825890"/>
    </source>
</evidence>
<dbReference type="AlphaFoldDB" id="A0A9P3FK01"/>
<dbReference type="InterPro" id="IPR038883">
    <property type="entry name" value="AN11006-like"/>
</dbReference>